<evidence type="ECO:0000256" key="2">
    <source>
        <dbReference type="SAM" id="SignalP"/>
    </source>
</evidence>
<evidence type="ECO:0000256" key="1">
    <source>
        <dbReference type="SAM" id="MobiDB-lite"/>
    </source>
</evidence>
<feature type="compositionally biased region" description="Low complexity" evidence="1">
    <location>
        <begin position="66"/>
        <end position="80"/>
    </location>
</feature>
<name>A0A6B0TW30_IXORI</name>
<proteinExistence type="predicted"/>
<sequence>MSFMSFFSTSLISFSFLEGWLVVSEISVASSPELFDDSSGWKYLWSLFMFSSDSLKFPRSGRPDRSSSFSTMSVVSSLPS</sequence>
<accession>A0A6B0TW30</accession>
<feature type="chain" id="PRO_5025360159" evidence="2">
    <location>
        <begin position="20"/>
        <end position="80"/>
    </location>
</feature>
<evidence type="ECO:0000313" key="3">
    <source>
        <dbReference type="EMBL" id="MXU84289.1"/>
    </source>
</evidence>
<protein>
    <submittedName>
        <fullName evidence="3">Putative secreted protein</fullName>
    </submittedName>
</protein>
<organism evidence="3">
    <name type="scientific">Ixodes ricinus</name>
    <name type="common">Common tick</name>
    <name type="synonym">Acarus ricinus</name>
    <dbReference type="NCBI Taxonomy" id="34613"/>
    <lineage>
        <taxon>Eukaryota</taxon>
        <taxon>Metazoa</taxon>
        <taxon>Ecdysozoa</taxon>
        <taxon>Arthropoda</taxon>
        <taxon>Chelicerata</taxon>
        <taxon>Arachnida</taxon>
        <taxon>Acari</taxon>
        <taxon>Parasitiformes</taxon>
        <taxon>Ixodida</taxon>
        <taxon>Ixodoidea</taxon>
        <taxon>Ixodidae</taxon>
        <taxon>Ixodinae</taxon>
        <taxon>Ixodes</taxon>
    </lineage>
</organism>
<feature type="signal peptide" evidence="2">
    <location>
        <begin position="1"/>
        <end position="19"/>
    </location>
</feature>
<dbReference type="AlphaFoldDB" id="A0A6B0TW30"/>
<feature type="region of interest" description="Disordered" evidence="1">
    <location>
        <begin position="57"/>
        <end position="80"/>
    </location>
</feature>
<reference evidence="3" key="1">
    <citation type="submission" date="2019-12" db="EMBL/GenBank/DDBJ databases">
        <title>An insight into the sialome of adult female Ixodes ricinus ticks feeding for 6 days.</title>
        <authorList>
            <person name="Perner J."/>
            <person name="Ribeiro J.M.C."/>
        </authorList>
    </citation>
    <scope>NUCLEOTIDE SEQUENCE</scope>
    <source>
        <strain evidence="3">Semi-engorged</strain>
        <tissue evidence="3">Salivary glands</tissue>
    </source>
</reference>
<dbReference type="EMBL" id="GIFC01002206">
    <property type="protein sequence ID" value="MXU84289.1"/>
    <property type="molecule type" value="Transcribed_RNA"/>
</dbReference>
<keyword evidence="2" id="KW-0732">Signal</keyword>